<dbReference type="GO" id="GO:2001244">
    <property type="term" value="P:positive regulation of intrinsic apoptotic signaling pathway"/>
    <property type="evidence" value="ECO:0007669"/>
    <property type="project" value="UniProtKB-UniRule"/>
</dbReference>
<dbReference type="GO" id="GO:1902230">
    <property type="term" value="P:negative regulation of intrinsic apoptotic signaling pathway in response to DNA damage"/>
    <property type="evidence" value="ECO:0007669"/>
    <property type="project" value="Ensembl"/>
</dbReference>
<comment type="subcellular location">
    <subcellularLocation>
        <location evidence="11">Cytoplasm</location>
    </subcellularLocation>
    <subcellularLocation>
        <location evidence="11">Mitochondrion outer membrane</location>
    </subcellularLocation>
</comment>
<organism evidence="13 14">
    <name type="scientific">Oryctolagus cuniculus</name>
    <name type="common">Rabbit</name>
    <dbReference type="NCBI Taxonomy" id="9986"/>
    <lineage>
        <taxon>Eukaryota</taxon>
        <taxon>Metazoa</taxon>
        <taxon>Chordata</taxon>
        <taxon>Craniata</taxon>
        <taxon>Vertebrata</taxon>
        <taxon>Euteleostomi</taxon>
        <taxon>Mammalia</taxon>
        <taxon>Eutheria</taxon>
        <taxon>Euarchontoglires</taxon>
        <taxon>Glires</taxon>
        <taxon>Lagomorpha</taxon>
        <taxon>Leporidae</taxon>
        <taxon>Oryctolagus</taxon>
    </lineage>
</organism>
<dbReference type="Bgee" id="ENSOCUG00000016266">
    <property type="expression patterns" value="Expressed in blood and 18 other cell types or tissues"/>
</dbReference>
<protein>
    <recommendedName>
        <fullName evidence="1 11">BH3-interacting domain death agonist</fullName>
    </recommendedName>
</protein>
<dbReference type="GO" id="GO:2000045">
    <property type="term" value="P:regulation of G1/S transition of mitotic cell cycle"/>
    <property type="evidence" value="ECO:0007669"/>
    <property type="project" value="Ensembl"/>
</dbReference>
<dbReference type="CTD" id="637"/>
<reference evidence="13 14" key="1">
    <citation type="journal article" date="2011" name="Nature">
        <title>A high-resolution map of human evolutionary constraint using 29 mammals.</title>
        <authorList>
            <person name="Lindblad-Toh K."/>
            <person name="Garber M."/>
            <person name="Zuk O."/>
            <person name="Lin M.F."/>
            <person name="Parker B.J."/>
            <person name="Washietl S."/>
            <person name="Kheradpour P."/>
            <person name="Ernst J."/>
            <person name="Jordan G."/>
            <person name="Mauceli E."/>
            <person name="Ward L.D."/>
            <person name="Lowe C.B."/>
            <person name="Holloway A.K."/>
            <person name="Clamp M."/>
            <person name="Gnerre S."/>
            <person name="Alfoldi J."/>
            <person name="Beal K."/>
            <person name="Chang J."/>
            <person name="Clawson H."/>
            <person name="Cuff J."/>
            <person name="Di Palma F."/>
            <person name="Fitzgerald S."/>
            <person name="Flicek P."/>
            <person name="Guttman M."/>
            <person name="Hubisz M.J."/>
            <person name="Jaffe D.B."/>
            <person name="Jungreis I."/>
            <person name="Kent W.J."/>
            <person name="Kostka D."/>
            <person name="Lara M."/>
            <person name="Martins A.L."/>
            <person name="Massingham T."/>
            <person name="Moltke I."/>
            <person name="Raney B.J."/>
            <person name="Rasmussen M.D."/>
            <person name="Robinson J."/>
            <person name="Stark A."/>
            <person name="Vilella A.J."/>
            <person name="Wen J."/>
            <person name="Xie X."/>
            <person name="Zody M.C."/>
            <person name="Baldwin J."/>
            <person name="Bloom T."/>
            <person name="Chin C.W."/>
            <person name="Heiman D."/>
            <person name="Nicol R."/>
            <person name="Nusbaum C."/>
            <person name="Young S."/>
            <person name="Wilkinson J."/>
            <person name="Worley K.C."/>
            <person name="Kovar C.L."/>
            <person name="Muzny D.M."/>
            <person name="Gibbs R.A."/>
            <person name="Cree A."/>
            <person name="Dihn H.H."/>
            <person name="Fowler G."/>
            <person name="Jhangiani S."/>
            <person name="Joshi V."/>
            <person name="Lee S."/>
            <person name="Lewis L.R."/>
            <person name="Nazareth L.V."/>
            <person name="Okwuonu G."/>
            <person name="Santibanez J."/>
            <person name="Warren W.C."/>
            <person name="Mardis E.R."/>
            <person name="Weinstock G.M."/>
            <person name="Wilson R.K."/>
            <person name="Delehaunty K."/>
            <person name="Dooling D."/>
            <person name="Fronik C."/>
            <person name="Fulton L."/>
            <person name="Fulton B."/>
            <person name="Graves T."/>
            <person name="Minx P."/>
            <person name="Sodergren E."/>
            <person name="Birney E."/>
            <person name="Margulies E.H."/>
            <person name="Herrero J."/>
            <person name="Green E.D."/>
            <person name="Haussler D."/>
            <person name="Siepel A."/>
            <person name="Goldman N."/>
            <person name="Pollard K.S."/>
            <person name="Pedersen J.S."/>
            <person name="Lander E.S."/>
            <person name="Kellis M."/>
        </authorList>
    </citation>
    <scope>NUCLEOTIDE SEQUENCE [LARGE SCALE GENOMIC DNA]</scope>
    <source>
        <strain evidence="14">Thorbecke</strain>
    </source>
</reference>
<comment type="subunit">
    <text evidence="10">Interacts with ITCH. Interacts with MTCH2.</text>
</comment>
<evidence type="ECO:0000256" key="5">
    <source>
        <dbReference type="ARBA" id="ARBA00023128"/>
    </source>
</evidence>
<dbReference type="GeneID" id="100355991"/>
<keyword evidence="2 11" id="KW-0963">Cytoplasm</keyword>
<feature type="region of interest" description="Disordered" evidence="12">
    <location>
        <begin position="1"/>
        <end position="21"/>
    </location>
</feature>
<dbReference type="GO" id="GO:2000271">
    <property type="term" value="P:positive regulation of fibroblast apoptotic process"/>
    <property type="evidence" value="ECO:0007669"/>
    <property type="project" value="Ensembl"/>
</dbReference>
<dbReference type="GO" id="GO:0010918">
    <property type="term" value="P:positive regulation of mitochondrial membrane potential"/>
    <property type="evidence" value="ECO:0007669"/>
    <property type="project" value="Ensembl"/>
</dbReference>
<dbReference type="GO" id="GO:2001238">
    <property type="term" value="P:positive regulation of extrinsic apoptotic signaling pathway"/>
    <property type="evidence" value="ECO:0007669"/>
    <property type="project" value="UniProtKB-UniRule"/>
</dbReference>
<dbReference type="GO" id="GO:0042775">
    <property type="term" value="P:mitochondrial ATP synthesis coupled electron transport"/>
    <property type="evidence" value="ECO:0007669"/>
    <property type="project" value="Ensembl"/>
</dbReference>
<keyword evidence="4 11" id="KW-1000">Mitochondrion outer membrane</keyword>
<dbReference type="eggNOG" id="ENOG502SAN7">
    <property type="taxonomic scope" value="Eukaryota"/>
</dbReference>
<dbReference type="InterPro" id="IPR010479">
    <property type="entry name" value="BID"/>
</dbReference>
<dbReference type="RefSeq" id="XP_008248352.3">
    <property type="nucleotide sequence ID" value="XM_008250130.4"/>
</dbReference>
<accession>G1TB99</accession>
<dbReference type="AlphaFoldDB" id="G1TB99"/>
<gene>
    <name evidence="13" type="primary">BID</name>
</gene>
<dbReference type="GO" id="GO:0001836">
    <property type="term" value="P:release of cytochrome c from mitochondria"/>
    <property type="evidence" value="ECO:0007669"/>
    <property type="project" value="Ensembl"/>
</dbReference>
<reference evidence="13" key="2">
    <citation type="submission" date="2025-08" db="UniProtKB">
        <authorList>
            <consortium name="Ensembl"/>
        </authorList>
    </citation>
    <scope>IDENTIFICATION</scope>
    <source>
        <strain evidence="13">Thorbecke</strain>
    </source>
</reference>
<dbReference type="GeneTree" id="ENSGT00390000002868"/>
<dbReference type="InParanoid" id="G1TB99"/>
<dbReference type="GO" id="GO:0097191">
    <property type="term" value="P:extrinsic apoptotic signaling pathway"/>
    <property type="evidence" value="ECO:0007669"/>
    <property type="project" value="Ensembl"/>
</dbReference>
<evidence type="ECO:0000256" key="3">
    <source>
        <dbReference type="ARBA" id="ARBA00022703"/>
    </source>
</evidence>
<dbReference type="PaxDb" id="9986-ENSOCUP00000013982"/>
<evidence type="ECO:0000256" key="7">
    <source>
        <dbReference type="ARBA" id="ARBA00055577"/>
    </source>
</evidence>
<evidence type="ECO:0000256" key="6">
    <source>
        <dbReference type="ARBA" id="ARBA00023136"/>
    </source>
</evidence>
<dbReference type="GO" id="GO:0005741">
    <property type="term" value="C:mitochondrial outer membrane"/>
    <property type="evidence" value="ECO:0007669"/>
    <property type="project" value="UniProtKB-SubCell"/>
</dbReference>
<dbReference type="KEGG" id="ocu:100355991"/>
<keyword evidence="14" id="KW-1185">Reference proteome</keyword>
<dbReference type="GO" id="GO:0033554">
    <property type="term" value="P:cellular response to stress"/>
    <property type="evidence" value="ECO:0007669"/>
    <property type="project" value="UniProtKB-ARBA"/>
</dbReference>
<dbReference type="Gene3D" id="1.10.437.10">
    <property type="entry name" value="Blc2-like"/>
    <property type="match status" value="1"/>
</dbReference>
<dbReference type="GO" id="GO:0090200">
    <property type="term" value="P:positive regulation of release of cytochrome c from mitochondria"/>
    <property type="evidence" value="ECO:0007669"/>
    <property type="project" value="Ensembl"/>
</dbReference>
<dbReference type="GO" id="GO:0031334">
    <property type="term" value="P:positive regulation of protein-containing complex assembly"/>
    <property type="evidence" value="ECO:0007669"/>
    <property type="project" value="Ensembl"/>
</dbReference>
<evidence type="ECO:0000256" key="12">
    <source>
        <dbReference type="SAM" id="MobiDB-lite"/>
    </source>
</evidence>
<dbReference type="GO" id="GO:0097435">
    <property type="term" value="P:supramolecular fiber organization"/>
    <property type="evidence" value="ECO:0007669"/>
    <property type="project" value="Ensembl"/>
</dbReference>
<evidence type="ECO:0000256" key="11">
    <source>
        <dbReference type="PIRNR" id="PIRNR038018"/>
    </source>
</evidence>
<evidence type="ECO:0000256" key="2">
    <source>
        <dbReference type="ARBA" id="ARBA00022490"/>
    </source>
</evidence>
<reference evidence="13" key="3">
    <citation type="submission" date="2025-09" db="UniProtKB">
        <authorList>
            <consortium name="Ensembl"/>
        </authorList>
    </citation>
    <scope>IDENTIFICATION</scope>
    <source>
        <strain evidence="13">Thorbecke</strain>
    </source>
</reference>
<sequence length="210" mass="23468">MDLHSAAYAVDPKVSSGPGPRDEHITNLLVLGFLQSCCSCSFHEELQVLGRELLSEAELADSYDCCSYDDDELQTDGNHASFLQMGRAEAGSESQEEVIRNIARRLAQIGDRMDHHIQPELLNNLVVEFVNDHSEEDRRRRLASAVEQAMETWPADMEREKATLMLTMLLAKKLAEHTPSLLRAAFRAAVTLINQDLLAYVRNLAGNGME</sequence>
<comment type="function">
    <text evidence="7">Induces caspase activation and apoptosis. Allows the release of cytochrome c.</text>
</comment>
<dbReference type="GO" id="GO:0090150">
    <property type="term" value="P:establishment of protein localization to membrane"/>
    <property type="evidence" value="ECO:0007669"/>
    <property type="project" value="Ensembl"/>
</dbReference>
<evidence type="ECO:0000256" key="10">
    <source>
        <dbReference type="ARBA" id="ARBA00065681"/>
    </source>
</evidence>
<proteinExistence type="predicted"/>
<keyword evidence="3 11" id="KW-0053">Apoptosis</keyword>
<dbReference type="SUPFAM" id="SSF56854">
    <property type="entry name" value="Bcl-2 inhibitors of programmed cell death"/>
    <property type="match status" value="1"/>
</dbReference>
<comment type="function">
    <text evidence="8 11">Induces caspases and apoptosis. Counters the protective effect of BCL2.</text>
</comment>
<dbReference type="GO" id="GO:0006626">
    <property type="term" value="P:protein targeting to mitochondrion"/>
    <property type="evidence" value="ECO:0007669"/>
    <property type="project" value="Ensembl"/>
</dbReference>
<evidence type="ECO:0000313" key="13">
    <source>
        <dbReference type="Ensembl" id="ENSOCUP00000013982.3"/>
    </source>
</evidence>
<keyword evidence="6 11" id="KW-0472">Membrane</keyword>
<evidence type="ECO:0000256" key="8">
    <source>
        <dbReference type="ARBA" id="ARBA00057135"/>
    </source>
</evidence>
<dbReference type="GO" id="GO:0097345">
    <property type="term" value="P:mitochondrial outer membrane permeabilization"/>
    <property type="evidence" value="ECO:0007669"/>
    <property type="project" value="Ensembl"/>
</dbReference>
<evidence type="ECO:0000256" key="1">
    <source>
        <dbReference type="ARBA" id="ARBA00015802"/>
    </source>
</evidence>
<dbReference type="PIRSF" id="PIRSF038018">
    <property type="entry name" value="BID"/>
    <property type="match status" value="1"/>
</dbReference>
<dbReference type="SMR" id="G1TB99"/>
<dbReference type="Pfam" id="PF06393">
    <property type="entry name" value="BID"/>
    <property type="match status" value="1"/>
</dbReference>
<dbReference type="PANTHER" id="PTHR35447:SF1">
    <property type="entry name" value="BH3-INTERACTING DOMAIN DEATH AGONIST"/>
    <property type="match status" value="1"/>
</dbReference>
<dbReference type="FunCoup" id="G1TB99">
    <property type="interactions" value="132"/>
</dbReference>
<dbReference type="Proteomes" id="UP000001811">
    <property type="component" value="Unplaced"/>
</dbReference>
<dbReference type="GO" id="GO:0065003">
    <property type="term" value="P:protein-containing complex assembly"/>
    <property type="evidence" value="ECO:0007669"/>
    <property type="project" value="Ensembl"/>
</dbReference>
<dbReference type="RefSeq" id="XP_008248350.1">
    <property type="nucleotide sequence ID" value="XM_008250128.4"/>
</dbReference>
<keyword evidence="5" id="KW-0496">Mitochondrion</keyword>
<dbReference type="FunFam" id="1.10.437.10:FF:000010">
    <property type="entry name" value="BH3-interacting domain death agonist"/>
    <property type="match status" value="1"/>
</dbReference>
<dbReference type="GO" id="GO:0050678">
    <property type="term" value="P:regulation of epithelial cell proliferation"/>
    <property type="evidence" value="ECO:0007669"/>
    <property type="project" value="Ensembl"/>
</dbReference>
<dbReference type="RefSeq" id="XP_008248351.1">
    <property type="nucleotide sequence ID" value="XM_008250129.4"/>
</dbReference>
<dbReference type="STRING" id="9986.ENSOCUP00000013982"/>
<evidence type="ECO:0000256" key="9">
    <source>
        <dbReference type="ARBA" id="ARBA00063031"/>
    </source>
</evidence>
<dbReference type="GO" id="GO:0005829">
    <property type="term" value="C:cytosol"/>
    <property type="evidence" value="ECO:0007669"/>
    <property type="project" value="UniProtKB-UniRule"/>
</dbReference>
<dbReference type="GO" id="GO:0031625">
    <property type="term" value="F:ubiquitin protein ligase binding"/>
    <property type="evidence" value="ECO:0007669"/>
    <property type="project" value="Ensembl"/>
</dbReference>
<dbReference type="Ensembl" id="ENSOCUT00000016264.3">
    <property type="protein sequence ID" value="ENSOCUP00000013982.3"/>
    <property type="gene ID" value="ENSOCUG00000016266.3"/>
</dbReference>
<dbReference type="PANTHER" id="PTHR35447">
    <property type="entry name" value="BH3-INTERACTING DOMAIN DEATH AGONIST"/>
    <property type="match status" value="1"/>
</dbReference>
<dbReference type="OrthoDB" id="9941774at2759"/>
<dbReference type="GO" id="GO:0097284">
    <property type="term" value="P:hepatocyte apoptotic process"/>
    <property type="evidence" value="ECO:0007669"/>
    <property type="project" value="Ensembl"/>
</dbReference>
<name>G1TB99_RABIT</name>
<comment type="subunit">
    <text evidence="9">Forms heterodimers either with the pro-apoptotic protein BAX or the anti-apoptotic protein BCL2. Interacts with PLEKHN1.</text>
</comment>
<dbReference type="InterPro" id="IPR036834">
    <property type="entry name" value="Bcl-2-like_sf"/>
</dbReference>
<comment type="domain">
    <text evidence="11">Intact BH3 motif is required by BIK, BID, BAK, BAD and BAX for their pro-apoptotic activity and for their interaction with anti-apoptotic members of the Bcl-2 family.</text>
</comment>
<evidence type="ECO:0000256" key="4">
    <source>
        <dbReference type="ARBA" id="ARBA00022787"/>
    </source>
</evidence>
<dbReference type="GO" id="GO:0035556">
    <property type="term" value="P:intracellular signal transduction"/>
    <property type="evidence" value="ECO:0007669"/>
    <property type="project" value="UniProtKB-ARBA"/>
</dbReference>
<evidence type="ECO:0000313" key="14">
    <source>
        <dbReference type="Proteomes" id="UP000001811"/>
    </source>
</evidence>
<dbReference type="GO" id="GO:0042129">
    <property type="term" value="P:regulation of T cell proliferation"/>
    <property type="evidence" value="ECO:0007669"/>
    <property type="project" value="Ensembl"/>
</dbReference>
<dbReference type="HOGENOM" id="CLU_090524_0_0_1"/>